<evidence type="ECO:0000259" key="11">
    <source>
        <dbReference type="Pfam" id="PF08436"/>
    </source>
</evidence>
<comment type="cofactor">
    <cofactor evidence="9">
        <name>Mg(2+)</name>
        <dbReference type="ChEBI" id="CHEBI:18420"/>
    </cofactor>
    <cofactor evidence="9">
        <name>Mn(2+)</name>
        <dbReference type="ChEBI" id="CHEBI:29035"/>
    </cofactor>
</comment>
<feature type="binding site" evidence="9">
    <location>
        <position position="173"/>
    </location>
    <ligand>
        <name>1-deoxy-D-xylulose 5-phosphate</name>
        <dbReference type="ChEBI" id="CHEBI:57792"/>
    </ligand>
</feature>
<dbReference type="Gene3D" id="3.40.50.720">
    <property type="entry name" value="NAD(P)-binding Rossmann-like Domain"/>
    <property type="match status" value="1"/>
</dbReference>
<dbReference type="RefSeq" id="WP_038151157.1">
    <property type="nucleotide sequence ID" value="NZ_JRNT01000005.1"/>
</dbReference>
<feature type="binding site" evidence="9">
    <location>
        <position position="196"/>
    </location>
    <ligand>
        <name>1-deoxy-D-xylulose 5-phosphate</name>
        <dbReference type="ChEBI" id="CHEBI:57792"/>
    </ligand>
</feature>
<keyword evidence="7 9" id="KW-0414">Isoprene biosynthesis</keyword>
<feature type="binding site" evidence="9">
    <location>
        <position position="38"/>
    </location>
    <ligand>
        <name>NADPH</name>
        <dbReference type="ChEBI" id="CHEBI:57783"/>
    </ligand>
</feature>
<proteinExistence type="inferred from homology"/>
<feature type="binding site" evidence="9">
    <location>
        <position position="209"/>
    </location>
    <ligand>
        <name>1-deoxy-D-xylulose 5-phosphate</name>
        <dbReference type="ChEBI" id="CHEBI:57792"/>
    </ligand>
</feature>
<dbReference type="SUPFAM" id="SSF69055">
    <property type="entry name" value="1-deoxy-D-xylulose-5-phosphate reductoisomerase, C-terminal domain"/>
    <property type="match status" value="1"/>
</dbReference>
<dbReference type="InterPro" id="IPR013644">
    <property type="entry name" value="DXP_reductoisomerase_C"/>
</dbReference>
<accession>A0A096AM89</accession>
<keyword evidence="4 9" id="KW-0521">NADP</keyword>
<feature type="binding site" evidence="9">
    <location>
        <position position="214"/>
    </location>
    <ligand>
        <name>1-deoxy-D-xylulose 5-phosphate</name>
        <dbReference type="ChEBI" id="CHEBI:57792"/>
    </ligand>
</feature>
<dbReference type="UniPathway" id="UPA00056">
    <property type="reaction ID" value="UER00092"/>
</dbReference>
<dbReference type="GO" id="GO:0070402">
    <property type="term" value="F:NADPH binding"/>
    <property type="evidence" value="ECO:0007669"/>
    <property type="project" value="InterPro"/>
</dbReference>
<feature type="domain" description="DXP reductoisomerase C-terminal" evidence="12">
    <location>
        <begin position="258"/>
        <end position="374"/>
    </location>
</feature>
<feature type="binding site" evidence="9">
    <location>
        <position position="149"/>
    </location>
    <ligand>
        <name>1-deoxy-D-xylulose 5-phosphate</name>
        <dbReference type="ChEBI" id="CHEBI:57792"/>
    </ligand>
</feature>
<dbReference type="PANTHER" id="PTHR30525">
    <property type="entry name" value="1-DEOXY-D-XYLULOSE 5-PHOSPHATE REDUCTOISOMERASE"/>
    <property type="match status" value="1"/>
</dbReference>
<feature type="binding site" evidence="9">
    <location>
        <position position="218"/>
    </location>
    <ligand>
        <name>Mn(2+)</name>
        <dbReference type="ChEBI" id="CHEBI:29035"/>
    </ligand>
</feature>
<dbReference type="NCBIfam" id="NF009114">
    <property type="entry name" value="PRK12464.1"/>
    <property type="match status" value="1"/>
</dbReference>
<feature type="binding site" evidence="9">
    <location>
        <position position="148"/>
    </location>
    <ligand>
        <name>1-deoxy-D-xylulose 5-phosphate</name>
        <dbReference type="ChEBI" id="CHEBI:57792"/>
    </ligand>
</feature>
<name>A0A096AM89_9FIRM</name>
<keyword evidence="5 9" id="KW-0560">Oxidoreductase</keyword>
<dbReference type="GO" id="GO:0030604">
    <property type="term" value="F:1-deoxy-D-xylulose-5-phosphate reductoisomerase activity"/>
    <property type="evidence" value="ECO:0007669"/>
    <property type="project" value="UniProtKB-UniRule"/>
</dbReference>
<feature type="binding site" evidence="9">
    <location>
        <position position="11"/>
    </location>
    <ligand>
        <name>NADPH</name>
        <dbReference type="ChEBI" id="CHEBI:57783"/>
    </ligand>
</feature>
<evidence type="ECO:0000256" key="3">
    <source>
        <dbReference type="ARBA" id="ARBA00022723"/>
    </source>
</evidence>
<dbReference type="AlphaFoldDB" id="A0A096AM89"/>
<dbReference type="InterPro" id="IPR036169">
    <property type="entry name" value="DXPR_C_sf"/>
</dbReference>
<evidence type="ECO:0000256" key="2">
    <source>
        <dbReference type="ARBA" id="ARBA00006825"/>
    </source>
</evidence>
<evidence type="ECO:0000256" key="1">
    <source>
        <dbReference type="ARBA" id="ARBA00005094"/>
    </source>
</evidence>
<evidence type="ECO:0000313" key="13">
    <source>
        <dbReference type="EMBL" id="KGF48213.1"/>
    </source>
</evidence>
<comment type="similarity">
    <text evidence="2 9">Belongs to the DXR family.</text>
</comment>
<dbReference type="Pfam" id="PF13288">
    <property type="entry name" value="DXPR_C"/>
    <property type="match status" value="1"/>
</dbReference>
<feature type="binding site" evidence="9">
    <location>
        <position position="218"/>
    </location>
    <ligand>
        <name>1-deoxy-D-xylulose 5-phosphate</name>
        <dbReference type="ChEBI" id="CHEBI:57792"/>
    </ligand>
</feature>
<dbReference type="eggNOG" id="COG0743">
    <property type="taxonomic scope" value="Bacteria"/>
</dbReference>
<keyword evidence="3 9" id="KW-0479">Metal-binding</keyword>
<keyword evidence="14" id="KW-1185">Reference proteome</keyword>
<gene>
    <name evidence="9" type="primary">dxr</name>
    <name evidence="13" type="ORF">HMPREF0872_01075</name>
</gene>
<dbReference type="Pfam" id="PF08436">
    <property type="entry name" value="DXP_redisom_C"/>
    <property type="match status" value="1"/>
</dbReference>
<dbReference type="InterPro" id="IPR003821">
    <property type="entry name" value="DXP_reductoisomerase"/>
</dbReference>
<dbReference type="GO" id="GO:0051484">
    <property type="term" value="P:isopentenyl diphosphate biosynthetic process, methylerythritol 4-phosphate pathway involved in terpenoid biosynthetic process"/>
    <property type="evidence" value="ECO:0007669"/>
    <property type="project" value="TreeGrafter"/>
</dbReference>
<dbReference type="PIRSF" id="PIRSF006205">
    <property type="entry name" value="Dxp_reductismrs"/>
    <property type="match status" value="1"/>
</dbReference>
<dbReference type="FunFam" id="3.40.50.720:FF:000045">
    <property type="entry name" value="1-deoxy-D-xylulose 5-phosphate reductoisomerase"/>
    <property type="match status" value="1"/>
</dbReference>
<evidence type="ECO:0000256" key="9">
    <source>
        <dbReference type="HAMAP-Rule" id="MF_00183"/>
    </source>
</evidence>
<protein>
    <recommendedName>
        <fullName evidence="9">1-deoxy-D-xylulose 5-phosphate reductoisomerase</fullName>
        <shortName evidence="9">DXP reductoisomerase</shortName>
        <ecNumber evidence="9">1.1.1.267</ecNumber>
    </recommendedName>
    <alternativeName>
        <fullName evidence="9">1-deoxyxylulose-5-phosphate reductoisomerase</fullName>
    </alternativeName>
    <alternativeName>
        <fullName evidence="9">2-C-methyl-D-erythritol 4-phosphate synthase</fullName>
    </alternativeName>
</protein>
<dbReference type="Proteomes" id="UP000029628">
    <property type="component" value="Unassembled WGS sequence"/>
</dbReference>
<feature type="binding site" evidence="9">
    <location>
        <position position="13"/>
    </location>
    <ligand>
        <name>NADPH</name>
        <dbReference type="ChEBI" id="CHEBI:57783"/>
    </ligand>
</feature>
<feature type="domain" description="1-deoxy-D-xylulose 5-phosphate reductoisomerase N-terminal" evidence="10">
    <location>
        <begin position="4"/>
        <end position="129"/>
    </location>
</feature>
<reference evidence="13 14" key="1">
    <citation type="submission" date="2014-07" db="EMBL/GenBank/DDBJ databases">
        <authorList>
            <person name="McCorrison J."/>
            <person name="Sanka R."/>
            <person name="Torralba M."/>
            <person name="Gillis M."/>
            <person name="Haft D.H."/>
            <person name="Methe B."/>
            <person name="Sutton G."/>
            <person name="Nelson K.E."/>
        </authorList>
    </citation>
    <scope>NUCLEOTIDE SEQUENCE [LARGE SCALE GENOMIC DNA]</scope>
    <source>
        <strain evidence="13 14">DNF00314</strain>
    </source>
</reference>
<comment type="function">
    <text evidence="9">Catalyzes the NADPH-dependent rearrangement and reduction of 1-deoxy-D-xylulose-5-phosphate (DXP) to 2-C-methyl-D-erythritol 4-phosphate (MEP).</text>
</comment>
<feature type="binding site" evidence="9">
    <location>
        <position position="123"/>
    </location>
    <ligand>
        <name>NADPH</name>
        <dbReference type="ChEBI" id="CHEBI:57783"/>
    </ligand>
</feature>
<dbReference type="SUPFAM" id="SSF51735">
    <property type="entry name" value="NAD(P)-binding Rossmann-fold domains"/>
    <property type="match status" value="1"/>
</dbReference>
<comment type="caution">
    <text evidence="13">The sequence shown here is derived from an EMBL/GenBank/DDBJ whole genome shotgun (WGS) entry which is preliminary data.</text>
</comment>
<evidence type="ECO:0000256" key="6">
    <source>
        <dbReference type="ARBA" id="ARBA00023211"/>
    </source>
</evidence>
<feature type="binding site" evidence="9">
    <location>
        <position position="215"/>
    </location>
    <ligand>
        <name>1-deoxy-D-xylulose 5-phosphate</name>
        <dbReference type="ChEBI" id="CHEBI:57792"/>
    </ligand>
</feature>
<organism evidence="13 14">
    <name type="scientific">Veillonella montpellierensis DNF00314</name>
    <dbReference type="NCBI Taxonomy" id="1401067"/>
    <lineage>
        <taxon>Bacteria</taxon>
        <taxon>Bacillati</taxon>
        <taxon>Bacillota</taxon>
        <taxon>Negativicutes</taxon>
        <taxon>Veillonellales</taxon>
        <taxon>Veillonellaceae</taxon>
        <taxon>Veillonella</taxon>
    </lineage>
</organism>
<feature type="binding site" evidence="9">
    <location>
        <position position="12"/>
    </location>
    <ligand>
        <name>NADPH</name>
        <dbReference type="ChEBI" id="CHEBI:57783"/>
    </ligand>
</feature>
<dbReference type="InterPro" id="IPR026877">
    <property type="entry name" value="DXPR_C"/>
</dbReference>
<dbReference type="EMBL" id="JRNT01000005">
    <property type="protein sequence ID" value="KGF48213.1"/>
    <property type="molecule type" value="Genomic_DNA"/>
</dbReference>
<dbReference type="InterPro" id="IPR036291">
    <property type="entry name" value="NAD(P)-bd_dom_sf"/>
</dbReference>
<evidence type="ECO:0000256" key="5">
    <source>
        <dbReference type="ARBA" id="ARBA00023002"/>
    </source>
</evidence>
<dbReference type="InterPro" id="IPR013512">
    <property type="entry name" value="DXP_reductoisomerase_N"/>
</dbReference>
<dbReference type="NCBIfam" id="TIGR00243">
    <property type="entry name" value="Dxr"/>
    <property type="match status" value="1"/>
</dbReference>
<feature type="binding site" evidence="9">
    <location>
        <position position="149"/>
    </location>
    <ligand>
        <name>Mn(2+)</name>
        <dbReference type="ChEBI" id="CHEBI:29035"/>
    </ligand>
</feature>
<feature type="binding site" evidence="9">
    <location>
        <position position="10"/>
    </location>
    <ligand>
        <name>NADPH</name>
        <dbReference type="ChEBI" id="CHEBI:57783"/>
    </ligand>
</feature>
<comment type="catalytic activity">
    <reaction evidence="8">
        <text>2-C-methyl-D-erythritol 4-phosphate + NADP(+) = 1-deoxy-D-xylulose 5-phosphate + NADPH + H(+)</text>
        <dbReference type="Rhea" id="RHEA:13717"/>
        <dbReference type="ChEBI" id="CHEBI:15378"/>
        <dbReference type="ChEBI" id="CHEBI:57783"/>
        <dbReference type="ChEBI" id="CHEBI:57792"/>
        <dbReference type="ChEBI" id="CHEBI:58262"/>
        <dbReference type="ChEBI" id="CHEBI:58349"/>
        <dbReference type="EC" id="1.1.1.267"/>
    </reaction>
    <physiologicalReaction direction="right-to-left" evidence="8">
        <dbReference type="Rhea" id="RHEA:13719"/>
    </physiologicalReaction>
</comment>
<dbReference type="EC" id="1.1.1.267" evidence="9"/>
<evidence type="ECO:0000256" key="4">
    <source>
        <dbReference type="ARBA" id="ARBA00022857"/>
    </source>
</evidence>
<dbReference type="GO" id="GO:0016853">
    <property type="term" value="F:isomerase activity"/>
    <property type="evidence" value="ECO:0007669"/>
    <property type="project" value="UniProtKB-KW"/>
</dbReference>
<evidence type="ECO:0000256" key="7">
    <source>
        <dbReference type="ARBA" id="ARBA00023229"/>
    </source>
</evidence>
<dbReference type="SUPFAM" id="SSF55347">
    <property type="entry name" value="Glyceraldehyde-3-phosphate dehydrogenase-like, C-terminal domain"/>
    <property type="match status" value="1"/>
</dbReference>
<dbReference type="Gene3D" id="1.10.1740.10">
    <property type="match status" value="1"/>
</dbReference>
<evidence type="ECO:0000259" key="12">
    <source>
        <dbReference type="Pfam" id="PF13288"/>
    </source>
</evidence>
<comment type="pathway">
    <text evidence="1 9">Isoprenoid biosynthesis; isopentenyl diphosphate biosynthesis via DXP pathway; isopentenyl diphosphate from 1-deoxy-D-xylulose 5-phosphate: step 1/6.</text>
</comment>
<feature type="binding site" evidence="9">
    <location>
        <position position="122"/>
    </location>
    <ligand>
        <name>1-deoxy-D-xylulose 5-phosphate</name>
        <dbReference type="ChEBI" id="CHEBI:57792"/>
    </ligand>
</feature>
<feature type="binding site" evidence="9">
    <location>
        <position position="121"/>
    </location>
    <ligand>
        <name>NADPH</name>
        <dbReference type="ChEBI" id="CHEBI:57783"/>
    </ligand>
</feature>
<dbReference type="Pfam" id="PF02670">
    <property type="entry name" value="DXP_reductoisom"/>
    <property type="match status" value="1"/>
</dbReference>
<feature type="binding site" evidence="9">
    <location>
        <position position="147"/>
    </location>
    <ligand>
        <name>Mn(2+)</name>
        <dbReference type="ChEBI" id="CHEBI:29035"/>
    </ligand>
</feature>
<keyword evidence="9" id="KW-0460">Magnesium</keyword>
<evidence type="ECO:0000313" key="14">
    <source>
        <dbReference type="Proteomes" id="UP000029628"/>
    </source>
</evidence>
<keyword evidence="13" id="KW-0413">Isomerase</keyword>
<sequence>MKFLSILGSTGSIGTQTLDVVSQHPNLFKTVALVTYHNIDLLEEQINKFAPIMAGVVDEEAYRLFKSRYTGNTRLVCGKEALIEAATLSEATMVITAIVGAAGIEPTVEAIKHHKTIGLANKETLVAGGPLITSLAREHGVDILPIDSEHSAIFQCLEGQQRDNVDKLIITASGGPLRTWTSERIKQATAKDCLQHPTWNMGNKITIDSASLFNKGLEVIEAHWLFGFDFDHIDVVVHPQSIVHSMIMMKDGAILAQLGNPDMREPIQYALTYPKREALSMDTLDITKALTLEFMPPRYDDFPALRLAFEVGRQGGFAPAVFNAANETAVYAFLDDKLSFPQIYSTVVKVLESMESAAEFTLENLLAIDRWAREKAQFIIDRDN</sequence>
<evidence type="ECO:0000259" key="10">
    <source>
        <dbReference type="Pfam" id="PF02670"/>
    </source>
</evidence>
<dbReference type="HAMAP" id="MF_00183">
    <property type="entry name" value="DXP_reductoisom"/>
    <property type="match status" value="1"/>
</dbReference>
<dbReference type="PANTHER" id="PTHR30525:SF0">
    <property type="entry name" value="1-DEOXY-D-XYLULOSE 5-PHOSPHATE REDUCTOISOMERASE, CHLOROPLASTIC"/>
    <property type="match status" value="1"/>
</dbReference>
<dbReference type="GO" id="GO:0030145">
    <property type="term" value="F:manganese ion binding"/>
    <property type="evidence" value="ECO:0007669"/>
    <property type="project" value="TreeGrafter"/>
</dbReference>
<evidence type="ECO:0000256" key="8">
    <source>
        <dbReference type="ARBA" id="ARBA00048543"/>
    </source>
</evidence>
<feature type="binding site" evidence="9">
    <location>
        <position position="202"/>
    </location>
    <ligand>
        <name>NADPH</name>
        <dbReference type="ChEBI" id="CHEBI:57783"/>
    </ligand>
</feature>
<feature type="domain" description="1-deoxy-D-xylulose 5-phosphate reductoisomerase C-terminal" evidence="11">
    <location>
        <begin position="143"/>
        <end position="226"/>
    </location>
</feature>
<keyword evidence="6 9" id="KW-0464">Manganese</keyword>
<comment type="caution">
    <text evidence="9">Lacks conserved residue(s) required for the propagation of feature annotation.</text>
</comment>